<gene>
    <name evidence="7" type="ORF">CSUI_009193</name>
</gene>
<evidence type="ECO:0000256" key="5">
    <source>
        <dbReference type="SAM" id="MobiDB-lite"/>
    </source>
</evidence>
<evidence type="ECO:0000259" key="6">
    <source>
        <dbReference type="Pfam" id="PF01743"/>
    </source>
</evidence>
<dbReference type="InterPro" id="IPR043519">
    <property type="entry name" value="NT_sf"/>
</dbReference>
<feature type="region of interest" description="Disordered" evidence="5">
    <location>
        <begin position="607"/>
        <end position="726"/>
    </location>
</feature>
<evidence type="ECO:0000256" key="3">
    <source>
        <dbReference type="ARBA" id="ARBA00022884"/>
    </source>
</evidence>
<comment type="similarity">
    <text evidence="1 4">Belongs to the tRNA nucleotidyltransferase/poly(A) polymerase family.</text>
</comment>
<protein>
    <submittedName>
        <fullName evidence="7">Trna nucleotidyltransferase poly polymerase family protein</fullName>
    </submittedName>
</protein>
<dbReference type="GO" id="GO:0001680">
    <property type="term" value="P:tRNA 3'-terminal CCA addition"/>
    <property type="evidence" value="ECO:0007669"/>
    <property type="project" value="TreeGrafter"/>
</dbReference>
<feature type="compositionally biased region" description="Basic and acidic residues" evidence="5">
    <location>
        <begin position="622"/>
        <end position="633"/>
    </location>
</feature>
<feature type="compositionally biased region" description="Basic and acidic residues" evidence="5">
    <location>
        <begin position="701"/>
        <end position="717"/>
    </location>
</feature>
<dbReference type="GO" id="GO:0052927">
    <property type="term" value="F:CC tRNA cytidylyltransferase activity"/>
    <property type="evidence" value="ECO:0007669"/>
    <property type="project" value="TreeGrafter"/>
</dbReference>
<dbReference type="OrthoDB" id="445712at2759"/>
<feature type="compositionally biased region" description="Basic residues" evidence="5">
    <location>
        <begin position="661"/>
        <end position="670"/>
    </location>
</feature>
<organism evidence="7 8">
    <name type="scientific">Cystoisospora suis</name>
    <dbReference type="NCBI Taxonomy" id="483139"/>
    <lineage>
        <taxon>Eukaryota</taxon>
        <taxon>Sar</taxon>
        <taxon>Alveolata</taxon>
        <taxon>Apicomplexa</taxon>
        <taxon>Conoidasida</taxon>
        <taxon>Coccidia</taxon>
        <taxon>Eucoccidiorida</taxon>
        <taxon>Eimeriorina</taxon>
        <taxon>Sarcocystidae</taxon>
        <taxon>Cystoisospora</taxon>
    </lineage>
</organism>
<evidence type="ECO:0000256" key="4">
    <source>
        <dbReference type="RuleBase" id="RU003953"/>
    </source>
</evidence>
<reference evidence="7 8" key="1">
    <citation type="journal article" date="2017" name="Int. J. Parasitol.">
        <title>The genome of the protozoan parasite Cystoisospora suis and a reverse vaccinology approach to identify vaccine candidates.</title>
        <authorList>
            <person name="Palmieri N."/>
            <person name="Shrestha A."/>
            <person name="Ruttkowski B."/>
            <person name="Beck T."/>
            <person name="Vogl C."/>
            <person name="Tomley F."/>
            <person name="Blake D.P."/>
            <person name="Joachim A."/>
        </authorList>
    </citation>
    <scope>NUCLEOTIDE SEQUENCE [LARGE SCALE GENOMIC DNA]</scope>
    <source>
        <strain evidence="7 8">Wien I</strain>
    </source>
</reference>
<feature type="region of interest" description="Disordered" evidence="5">
    <location>
        <begin position="272"/>
        <end position="302"/>
    </location>
</feature>
<dbReference type="SUPFAM" id="SSF81301">
    <property type="entry name" value="Nucleotidyltransferase"/>
    <property type="match status" value="1"/>
</dbReference>
<evidence type="ECO:0000313" key="7">
    <source>
        <dbReference type="EMBL" id="PHJ16988.1"/>
    </source>
</evidence>
<evidence type="ECO:0000256" key="1">
    <source>
        <dbReference type="ARBA" id="ARBA00007265"/>
    </source>
</evidence>
<dbReference type="SUPFAM" id="SSF81891">
    <property type="entry name" value="Poly A polymerase C-terminal region-like"/>
    <property type="match status" value="1"/>
</dbReference>
<evidence type="ECO:0000313" key="8">
    <source>
        <dbReference type="Proteomes" id="UP000221165"/>
    </source>
</evidence>
<feature type="compositionally biased region" description="Low complexity" evidence="5">
    <location>
        <begin position="404"/>
        <end position="414"/>
    </location>
</feature>
<evidence type="ECO:0000256" key="2">
    <source>
        <dbReference type="ARBA" id="ARBA00022679"/>
    </source>
</evidence>
<dbReference type="PANTHER" id="PTHR13734">
    <property type="entry name" value="TRNA-NUCLEOTIDYLTRANSFERASE"/>
    <property type="match status" value="1"/>
</dbReference>
<feature type="compositionally biased region" description="Basic and acidic residues" evidence="5">
    <location>
        <begin position="417"/>
        <end position="448"/>
    </location>
</feature>
<sequence>MKGLPTHAIGIVASNPDQSKHLETATVRLLSQYQVDFVHLRTESYSAHSRIPEAVEFGSPEEDARRRDFTLNALFYNLHTHQIEDYTETGVSDLQERLLRTPVENSEVIFLDDPLRVLRGIRLASVLNLKLHRNVVTGARRLAVREALKKKVSRERIGIELKKIVSGGAGGEGEGEKKKKKEEGREMNEEEEEGKRNVRVDDEDEEHGRTSREVCEEQGPTRERREEKEEEEKKMRERIRKGFKGTTRGFVLMVYLRVINSIFSLPSHISKTGEALSSSSSSSSLHRDQKKGKPMKKERNEKCLVKPEEEVKGDEENLLAASSWWRESLRSILLLDHLFSSSSTLASPSSSSFTSGPSVSRLKENFWCTDSSLLELPTSHEISEKEKEEEMSLLSQELTKSLFLSSPSSSSCKHLSSRQDNDRQEDSRMKKEEKEREALQGQDEEKNEKKKKRMKKDNEDGANKDESQWRDRLRAFSLSVLLSPLYPYTCLNEKKKPENLLFFIVVSALKLSRKDAEAAVCINLIASRFLQYLLKRREKEKAEREDNPDGEEKKNDVPSSEKEEKDDGKKEREKEERVELGLIIRESKGMWKESLLLALALLEKPPSLRHSSGVHTPSPRSLDIKEKEEDQSRVKSPSLHLSSSQVNGISEEERGENSLHLAKHTQKHKLSSASSSIGSEGASPALLSSSSSAGLGCEEDREAKKPKGGENEEKERREEEEEEEREVERAFFEVMTRGVSLEDLREVVRLRRRIEEFNLSHVDTALAPLLDGHELKTRCLKNLPKGPAFKEVLDAQVRWQLAHPEGSVEEFELFLSQAFPNYV</sequence>
<feature type="region of interest" description="Disordered" evidence="5">
    <location>
        <begin position="167"/>
        <end position="237"/>
    </location>
</feature>
<feature type="compositionally biased region" description="Low complexity" evidence="5">
    <location>
        <begin position="671"/>
        <end position="696"/>
    </location>
</feature>
<dbReference type="GO" id="GO:0052929">
    <property type="term" value="F:ATP:3'-cytidine-cytidine-tRNA adenylyltransferase activity"/>
    <property type="evidence" value="ECO:0007669"/>
    <property type="project" value="TreeGrafter"/>
</dbReference>
<dbReference type="GeneID" id="94432520"/>
<keyword evidence="3 4" id="KW-0694">RNA-binding</keyword>
<dbReference type="Proteomes" id="UP000221165">
    <property type="component" value="Unassembled WGS sequence"/>
</dbReference>
<keyword evidence="8" id="KW-1185">Reference proteome</keyword>
<feature type="compositionally biased region" description="Basic and acidic residues" evidence="5">
    <location>
        <begin position="174"/>
        <end position="235"/>
    </location>
</feature>
<dbReference type="InterPro" id="IPR002646">
    <property type="entry name" value="PolA_pol_head_dom"/>
</dbReference>
<comment type="caution">
    <text evidence="7">The sequence shown here is derived from an EMBL/GenBank/DDBJ whole genome shotgun (WGS) entry which is preliminary data.</text>
</comment>
<proteinExistence type="inferred from homology"/>
<dbReference type="VEuPathDB" id="ToxoDB:CSUI_009193"/>
<dbReference type="PANTHER" id="PTHR13734:SF5">
    <property type="entry name" value="CCA TRNA NUCLEOTIDYLTRANSFERASE, MITOCHONDRIAL"/>
    <property type="match status" value="1"/>
</dbReference>
<dbReference type="EMBL" id="MIGC01005386">
    <property type="protein sequence ID" value="PHJ16988.1"/>
    <property type="molecule type" value="Genomic_DNA"/>
</dbReference>
<dbReference type="AlphaFoldDB" id="A0A2C6KK25"/>
<accession>A0A2C6KK25</accession>
<name>A0A2C6KK25_9APIC</name>
<dbReference type="Pfam" id="PF01743">
    <property type="entry name" value="PolyA_pol"/>
    <property type="match status" value="1"/>
</dbReference>
<keyword evidence="2 4" id="KW-0808">Transferase</keyword>
<feature type="compositionally biased region" description="Basic and acidic residues" evidence="5">
    <location>
        <begin position="456"/>
        <end position="466"/>
    </location>
</feature>
<dbReference type="Gene3D" id="1.10.3090.10">
    <property type="entry name" value="cca-adding enzyme, domain 2"/>
    <property type="match status" value="1"/>
</dbReference>
<dbReference type="GO" id="GO:0003723">
    <property type="term" value="F:RNA binding"/>
    <property type="evidence" value="ECO:0007669"/>
    <property type="project" value="UniProtKB-KW"/>
</dbReference>
<dbReference type="RefSeq" id="XP_067918713.1">
    <property type="nucleotide sequence ID" value="XM_068069309.1"/>
</dbReference>
<feature type="domain" description="Poly A polymerase head" evidence="6">
    <location>
        <begin position="18"/>
        <end position="100"/>
    </location>
</feature>
<feature type="compositionally biased region" description="Polar residues" evidence="5">
    <location>
        <begin position="609"/>
        <end position="619"/>
    </location>
</feature>
<feature type="region of interest" description="Disordered" evidence="5">
    <location>
        <begin position="540"/>
        <end position="577"/>
    </location>
</feature>
<feature type="compositionally biased region" description="Polar residues" evidence="5">
    <location>
        <begin position="639"/>
        <end position="648"/>
    </location>
</feature>
<feature type="region of interest" description="Disordered" evidence="5">
    <location>
        <begin position="404"/>
        <end position="466"/>
    </location>
</feature>
<dbReference type="Gene3D" id="3.30.460.10">
    <property type="entry name" value="Beta Polymerase, domain 2"/>
    <property type="match status" value="1"/>
</dbReference>